<comment type="pathway">
    <text evidence="4">Cofactor biosynthesis; pyridoxine 5'-phosphate biosynthesis; pyridoxine 5'-phosphate from D-erythrose 4-phosphate: step 5/5.</text>
</comment>
<dbReference type="NCBIfam" id="NF003625">
    <property type="entry name" value="PRK05265.1-3"/>
    <property type="match status" value="1"/>
</dbReference>
<feature type="binding site" evidence="4">
    <location>
        <position position="27"/>
    </location>
    <ligand>
        <name>3-amino-2-oxopropyl phosphate</name>
        <dbReference type="ChEBI" id="CHEBI:57279"/>
    </ligand>
</feature>
<keyword evidence="1 4" id="KW-0963">Cytoplasm</keyword>
<dbReference type="GO" id="GO:0033856">
    <property type="term" value="F:pyridoxine 5'-phosphate synthase activity"/>
    <property type="evidence" value="ECO:0007669"/>
    <property type="project" value="UniProtKB-UniRule"/>
</dbReference>
<comment type="subunit">
    <text evidence="4">Homooctamer; tetramer of dimers.</text>
</comment>
<feature type="binding site" evidence="4">
    <location>
        <position position="109"/>
    </location>
    <ligand>
        <name>1-deoxy-D-xylulose 5-phosphate</name>
        <dbReference type="ChEBI" id="CHEBI:57792"/>
    </ligand>
</feature>
<proteinExistence type="inferred from homology"/>
<dbReference type="NCBIfam" id="TIGR00559">
    <property type="entry name" value="pdxJ"/>
    <property type="match status" value="1"/>
</dbReference>
<accession>A0A1N6CWY5</accession>
<feature type="binding site" evidence="4">
    <location>
        <position position="54"/>
    </location>
    <ligand>
        <name>1-deoxy-D-xylulose 5-phosphate</name>
        <dbReference type="ChEBI" id="CHEBI:57792"/>
    </ligand>
</feature>
<dbReference type="Gene3D" id="3.20.20.70">
    <property type="entry name" value="Aldolase class I"/>
    <property type="match status" value="1"/>
</dbReference>
<evidence type="ECO:0000256" key="3">
    <source>
        <dbReference type="ARBA" id="ARBA00023096"/>
    </source>
</evidence>
<dbReference type="EC" id="2.6.99.2" evidence="4 5"/>
<reference evidence="7" key="1">
    <citation type="submission" date="2016-11" db="EMBL/GenBank/DDBJ databases">
        <authorList>
            <person name="Varghese N."/>
            <person name="Submissions S."/>
        </authorList>
    </citation>
    <scope>NUCLEOTIDE SEQUENCE [LARGE SCALE GENOMIC DNA]</scope>
    <source>
        <strain evidence="7">DSM 22363</strain>
    </source>
</reference>
<dbReference type="InterPro" id="IPR036130">
    <property type="entry name" value="Pyridoxine-5'_phos_synth"/>
</dbReference>
<keyword evidence="7" id="KW-1185">Reference proteome</keyword>
<dbReference type="GO" id="GO:0005829">
    <property type="term" value="C:cytosol"/>
    <property type="evidence" value="ECO:0007669"/>
    <property type="project" value="TreeGrafter"/>
</dbReference>
<comment type="function">
    <text evidence="4">Catalyzes the complicated ring closure reaction between the two acyclic compounds 1-deoxy-D-xylulose-5-phosphate (DXP) and 3-amino-2-oxopropyl phosphate (1-amino-acetone-3-phosphate or AAP) to form pyridoxine 5'-phosphate (PNP) and inorganic phosphate.</text>
</comment>
<feature type="binding site" evidence="4">
    <location>
        <position position="16"/>
    </location>
    <ligand>
        <name>3-amino-2-oxopropyl phosphate</name>
        <dbReference type="ChEBI" id="CHEBI:57279"/>
    </ligand>
</feature>
<feature type="binding site" evidence="4">
    <location>
        <position position="200"/>
    </location>
    <ligand>
        <name>3-amino-2-oxopropyl phosphate</name>
        <dbReference type="ChEBI" id="CHEBI:57279"/>
    </ligand>
</feature>
<feature type="binding site" evidence="4">
    <location>
        <begin position="18"/>
        <end position="19"/>
    </location>
    <ligand>
        <name>1-deoxy-D-xylulose 5-phosphate</name>
        <dbReference type="ChEBI" id="CHEBI:57792"/>
    </ligand>
</feature>
<dbReference type="PANTHER" id="PTHR30456">
    <property type="entry name" value="PYRIDOXINE 5'-PHOSPHATE SYNTHASE"/>
    <property type="match status" value="1"/>
</dbReference>
<feature type="active site" description="Proton acceptor" evidence="4">
    <location>
        <position position="79"/>
    </location>
</feature>
<dbReference type="CDD" id="cd00003">
    <property type="entry name" value="PNPsynthase"/>
    <property type="match status" value="1"/>
</dbReference>
<dbReference type="NCBIfam" id="NF003627">
    <property type="entry name" value="PRK05265.1-5"/>
    <property type="match status" value="1"/>
</dbReference>
<feature type="active site" description="Proton acceptor" evidence="4">
    <location>
        <position position="52"/>
    </location>
</feature>
<dbReference type="InterPro" id="IPR004569">
    <property type="entry name" value="PyrdxlP_synth_PdxJ"/>
</dbReference>
<comment type="catalytic activity">
    <reaction evidence="4">
        <text>3-amino-2-oxopropyl phosphate + 1-deoxy-D-xylulose 5-phosphate = pyridoxine 5'-phosphate + phosphate + 2 H2O + H(+)</text>
        <dbReference type="Rhea" id="RHEA:15265"/>
        <dbReference type="ChEBI" id="CHEBI:15377"/>
        <dbReference type="ChEBI" id="CHEBI:15378"/>
        <dbReference type="ChEBI" id="CHEBI:43474"/>
        <dbReference type="ChEBI" id="CHEBI:57279"/>
        <dbReference type="ChEBI" id="CHEBI:57792"/>
        <dbReference type="ChEBI" id="CHEBI:58589"/>
        <dbReference type="EC" id="2.6.99.2"/>
    </reaction>
</comment>
<dbReference type="GO" id="GO:0008615">
    <property type="term" value="P:pyridoxine biosynthetic process"/>
    <property type="evidence" value="ECO:0007669"/>
    <property type="project" value="UniProtKB-UniRule"/>
</dbReference>
<dbReference type="PANTHER" id="PTHR30456:SF0">
    <property type="entry name" value="PYRIDOXINE 5'-PHOSPHATE SYNTHASE"/>
    <property type="match status" value="1"/>
</dbReference>
<dbReference type="Pfam" id="PF03740">
    <property type="entry name" value="PdxJ"/>
    <property type="match status" value="1"/>
</dbReference>
<dbReference type="Proteomes" id="UP000185192">
    <property type="component" value="Unassembled WGS sequence"/>
</dbReference>
<keyword evidence="2 4" id="KW-0808">Transferase</keyword>
<evidence type="ECO:0000256" key="2">
    <source>
        <dbReference type="ARBA" id="ARBA00022679"/>
    </source>
</evidence>
<evidence type="ECO:0000256" key="1">
    <source>
        <dbReference type="ARBA" id="ARBA00022490"/>
    </source>
</evidence>
<dbReference type="UniPathway" id="UPA00244">
    <property type="reaction ID" value="UER00313"/>
</dbReference>
<evidence type="ECO:0000256" key="5">
    <source>
        <dbReference type="NCBIfam" id="TIGR00559"/>
    </source>
</evidence>
<keyword evidence="3 4" id="KW-0664">Pyridoxine biosynthesis</keyword>
<feature type="binding site" evidence="4">
    <location>
        <position position="59"/>
    </location>
    <ligand>
        <name>1-deoxy-D-xylulose 5-phosphate</name>
        <dbReference type="ChEBI" id="CHEBI:57792"/>
    </ligand>
</feature>
<feature type="site" description="Transition state stabilizer" evidence="4">
    <location>
        <position position="160"/>
    </location>
</feature>
<dbReference type="RefSeq" id="WP_204244739.1">
    <property type="nucleotide sequence ID" value="NZ_FSQW01000001.1"/>
</dbReference>
<dbReference type="InterPro" id="IPR013785">
    <property type="entry name" value="Aldolase_TIM"/>
</dbReference>
<dbReference type="HAMAP" id="MF_00279">
    <property type="entry name" value="PdxJ"/>
    <property type="match status" value="1"/>
</dbReference>
<name>A0A1N6CWY5_9SPHN</name>
<sequence>MNTDNHLQPDLRLGVNIDHVATIRNARGGDHPEPVRAALMAAKAGADGITAHLREDRRHIRDDDLTVLMDELDIPLNLEMAATDEMLEIALRHKPHAACIVPENREERTTEGGLDAAGLHNRLTDFVGQLRNANIRVSLFIEPDPRQIEAAIHLGAPVVEFHTGHYAHVTGSEREAELKRIADAAALAAKNGIEPHAGHGLTFDNVTPIAAIPQLAELNIGHFLIGEAIFEGLDGSIRKMRELMDEAR</sequence>
<evidence type="ECO:0000313" key="6">
    <source>
        <dbReference type="EMBL" id="SIN63071.1"/>
    </source>
</evidence>
<dbReference type="STRING" id="1123272.SAMN02745824_1174"/>
<evidence type="ECO:0000256" key="4">
    <source>
        <dbReference type="HAMAP-Rule" id="MF_00279"/>
    </source>
</evidence>
<dbReference type="SUPFAM" id="SSF63892">
    <property type="entry name" value="Pyridoxine 5'-phosphate synthase"/>
    <property type="match status" value="1"/>
</dbReference>
<dbReference type="NCBIfam" id="NF003624">
    <property type="entry name" value="PRK05265.1-2"/>
    <property type="match status" value="1"/>
</dbReference>
<comment type="similarity">
    <text evidence="4">Belongs to the PNP synthase family.</text>
</comment>
<gene>
    <name evidence="4" type="primary">pdxJ</name>
    <name evidence="6" type="ORF">SAMN02745824_1174</name>
</gene>
<dbReference type="EMBL" id="FSQW01000001">
    <property type="protein sequence ID" value="SIN63071.1"/>
    <property type="molecule type" value="Genomic_DNA"/>
</dbReference>
<dbReference type="AlphaFoldDB" id="A0A1N6CWY5"/>
<evidence type="ECO:0000313" key="7">
    <source>
        <dbReference type="Proteomes" id="UP000185192"/>
    </source>
</evidence>
<organism evidence="6 7">
    <name type="scientific">Parasphingorhabdus marina DSM 22363</name>
    <dbReference type="NCBI Taxonomy" id="1123272"/>
    <lineage>
        <taxon>Bacteria</taxon>
        <taxon>Pseudomonadati</taxon>
        <taxon>Pseudomonadota</taxon>
        <taxon>Alphaproteobacteria</taxon>
        <taxon>Sphingomonadales</taxon>
        <taxon>Sphingomonadaceae</taxon>
        <taxon>Parasphingorhabdus</taxon>
    </lineage>
</organism>
<feature type="active site" description="Proton donor" evidence="4">
    <location>
        <position position="199"/>
    </location>
</feature>
<protein>
    <recommendedName>
        <fullName evidence="4 5">Pyridoxine 5'-phosphate synthase</fullName>
        <shortName evidence="4">PNP synthase</shortName>
        <ecNumber evidence="4 5">2.6.99.2</ecNumber>
    </recommendedName>
</protein>
<feature type="binding site" evidence="4">
    <location>
        <begin position="221"/>
        <end position="222"/>
    </location>
    <ligand>
        <name>3-amino-2-oxopropyl phosphate</name>
        <dbReference type="ChEBI" id="CHEBI:57279"/>
    </ligand>
</feature>
<comment type="subcellular location">
    <subcellularLocation>
        <location evidence="4">Cytoplasm</location>
    </subcellularLocation>
</comment>